<evidence type="ECO:0000256" key="3">
    <source>
        <dbReference type="SAM" id="SignalP"/>
    </source>
</evidence>
<evidence type="ECO:0000313" key="5">
    <source>
        <dbReference type="Proteomes" id="UP001194696"/>
    </source>
</evidence>
<feature type="chain" id="PRO_5047165869" description="Secreted protein" evidence="3">
    <location>
        <begin position="23"/>
        <end position="288"/>
    </location>
</feature>
<name>A0ABQ7KCV8_9FUNG</name>
<accession>A0ABQ7KCV8</accession>
<reference evidence="4 5" key="1">
    <citation type="journal article" date="2020" name="Fungal Divers.">
        <title>Resolving the Mortierellaceae phylogeny through synthesis of multi-gene phylogenetics and phylogenomics.</title>
        <authorList>
            <person name="Vandepol N."/>
            <person name="Liber J."/>
            <person name="Desiro A."/>
            <person name="Na H."/>
            <person name="Kennedy M."/>
            <person name="Barry K."/>
            <person name="Grigoriev I.V."/>
            <person name="Miller A.N."/>
            <person name="O'Donnell K."/>
            <person name="Stajich J.E."/>
            <person name="Bonito G."/>
        </authorList>
    </citation>
    <scope>NUCLEOTIDE SEQUENCE [LARGE SCALE GENOMIC DNA]</scope>
    <source>
        <strain evidence="4 5">AD045</strain>
    </source>
</reference>
<organism evidence="4 5">
    <name type="scientific">Linnemannia gamsii</name>
    <dbReference type="NCBI Taxonomy" id="64522"/>
    <lineage>
        <taxon>Eukaryota</taxon>
        <taxon>Fungi</taxon>
        <taxon>Fungi incertae sedis</taxon>
        <taxon>Mucoromycota</taxon>
        <taxon>Mortierellomycotina</taxon>
        <taxon>Mortierellomycetes</taxon>
        <taxon>Mortierellales</taxon>
        <taxon>Mortierellaceae</taxon>
        <taxon>Linnemannia</taxon>
    </lineage>
</organism>
<proteinExistence type="predicted"/>
<evidence type="ECO:0000313" key="4">
    <source>
        <dbReference type="EMBL" id="KAG0295544.1"/>
    </source>
</evidence>
<dbReference type="EMBL" id="JAAAIM010000081">
    <property type="protein sequence ID" value="KAG0295544.1"/>
    <property type="molecule type" value="Genomic_DNA"/>
</dbReference>
<keyword evidence="2" id="KW-0812">Transmembrane</keyword>
<protein>
    <recommendedName>
        <fullName evidence="6">Secreted protein</fullName>
    </recommendedName>
</protein>
<evidence type="ECO:0008006" key="6">
    <source>
        <dbReference type="Google" id="ProtNLM"/>
    </source>
</evidence>
<feature type="transmembrane region" description="Helical" evidence="2">
    <location>
        <begin position="266"/>
        <end position="287"/>
    </location>
</feature>
<keyword evidence="5" id="KW-1185">Reference proteome</keyword>
<sequence length="288" mass="30616">MKFTTTVAALALGATAISSAQAAISAGCQTYLTALSAPTNPLAKCRVYTALGFPGLTHANDHETPKLQKAITDYCATPACSPEQYAGVYKDINANCAADMVAANQADLGATMYMWYMSPPQRDAICLQSSKNTTCVIDSINEMIARTQFPDNNKNQDDLYGYLQYVTPMMSAKDTNATSFCTSCNQQVANIFVNYYTKSPSPYVLNFDQKLTSDKYNTDLSFQYKSSCQVTLGADFKPKPDGNSTDPSSVGKPNGKDDKGNAGQSAVVLSMGGVAATVAAVAGALAMF</sequence>
<comment type="caution">
    <text evidence="4">The sequence shown here is derived from an EMBL/GenBank/DDBJ whole genome shotgun (WGS) entry which is preliminary data.</text>
</comment>
<gene>
    <name evidence="4" type="ORF">BGZ96_011494</name>
</gene>
<keyword evidence="2" id="KW-1133">Transmembrane helix</keyword>
<dbReference type="Proteomes" id="UP001194696">
    <property type="component" value="Unassembled WGS sequence"/>
</dbReference>
<feature type="signal peptide" evidence="3">
    <location>
        <begin position="1"/>
        <end position="22"/>
    </location>
</feature>
<evidence type="ECO:0000256" key="1">
    <source>
        <dbReference type="SAM" id="MobiDB-lite"/>
    </source>
</evidence>
<feature type="region of interest" description="Disordered" evidence="1">
    <location>
        <begin position="235"/>
        <end position="263"/>
    </location>
</feature>
<keyword evidence="2" id="KW-0472">Membrane</keyword>
<evidence type="ECO:0000256" key="2">
    <source>
        <dbReference type="SAM" id="Phobius"/>
    </source>
</evidence>
<dbReference type="PROSITE" id="PS51257">
    <property type="entry name" value="PROKAR_LIPOPROTEIN"/>
    <property type="match status" value="1"/>
</dbReference>
<keyword evidence="3" id="KW-0732">Signal</keyword>